<dbReference type="Proteomes" id="UP001261125">
    <property type="component" value="Unassembled WGS sequence"/>
</dbReference>
<accession>A0ABU3SMZ4</accession>
<feature type="signal peptide" evidence="1">
    <location>
        <begin position="1"/>
        <end position="28"/>
    </location>
</feature>
<sequence length="169" mass="17601">MPRSSRTLALLTALALLPGLAACSTTVAMEPARDANDPACADIVARLPQTISGQERRWTDAQATGAWGDPAAILMTCGLETPGPSTLPCRSFDGVDWLVDESQAADNRYTLTTFGRTPALQVYLDYEAASSGDVAQALGPLIRSYLQPTGSVCTSASDATATPSPTPTP</sequence>
<evidence type="ECO:0000256" key="1">
    <source>
        <dbReference type="SAM" id="SignalP"/>
    </source>
</evidence>
<dbReference type="EMBL" id="JAWDIT010000003">
    <property type="protein sequence ID" value="MDU0346201.1"/>
    <property type="molecule type" value="Genomic_DNA"/>
</dbReference>
<feature type="chain" id="PRO_5046039952" evidence="1">
    <location>
        <begin position="29"/>
        <end position="169"/>
    </location>
</feature>
<proteinExistence type="predicted"/>
<evidence type="ECO:0000313" key="2">
    <source>
        <dbReference type="EMBL" id="MDU0346201.1"/>
    </source>
</evidence>
<keyword evidence="3" id="KW-1185">Reference proteome</keyword>
<dbReference type="RefSeq" id="WP_316004572.1">
    <property type="nucleotide sequence ID" value="NZ_JAWDIT010000003.1"/>
</dbReference>
<dbReference type="PROSITE" id="PS51257">
    <property type="entry name" value="PROKAR_LIPOPROTEIN"/>
    <property type="match status" value="1"/>
</dbReference>
<organism evidence="2 3">
    <name type="scientific">Microbacterium phycohabitans</name>
    <dbReference type="NCBI Taxonomy" id="3075993"/>
    <lineage>
        <taxon>Bacteria</taxon>
        <taxon>Bacillati</taxon>
        <taxon>Actinomycetota</taxon>
        <taxon>Actinomycetes</taxon>
        <taxon>Micrococcales</taxon>
        <taxon>Microbacteriaceae</taxon>
        <taxon>Microbacterium</taxon>
    </lineage>
</organism>
<gene>
    <name evidence="2" type="ORF">RWH44_10865</name>
</gene>
<name>A0ABU3SMZ4_9MICO</name>
<keyword evidence="1" id="KW-0732">Signal</keyword>
<protein>
    <submittedName>
        <fullName evidence="2">DUF3515 family protein</fullName>
    </submittedName>
</protein>
<reference evidence="2 3" key="1">
    <citation type="submission" date="2023-09" db="EMBL/GenBank/DDBJ databases">
        <title>Microbacterium fusihabitans sp. nov., Microbacterium phycihabitans sp. nov., and Microbacterium cervinum sp. nov., isolated from dried seaweeds of beach.</title>
        <authorList>
            <person name="Lee S.D."/>
        </authorList>
    </citation>
    <scope>NUCLEOTIDE SEQUENCE [LARGE SCALE GENOMIC DNA]</scope>
    <source>
        <strain evidence="2 3">KSW2-29</strain>
    </source>
</reference>
<evidence type="ECO:0000313" key="3">
    <source>
        <dbReference type="Proteomes" id="UP001261125"/>
    </source>
</evidence>
<dbReference type="Pfam" id="PF12028">
    <property type="entry name" value="DUF3515"/>
    <property type="match status" value="1"/>
</dbReference>
<dbReference type="InterPro" id="IPR021903">
    <property type="entry name" value="DUF3515"/>
</dbReference>
<comment type="caution">
    <text evidence="2">The sequence shown here is derived from an EMBL/GenBank/DDBJ whole genome shotgun (WGS) entry which is preliminary data.</text>
</comment>